<name>A0ABX2F510_9PSEU</name>
<evidence type="ECO:0000313" key="2">
    <source>
        <dbReference type="Proteomes" id="UP000763557"/>
    </source>
</evidence>
<dbReference type="Gene3D" id="3.30.1310.10">
    <property type="entry name" value="Nucleoid-associated protein YbaB-like domain"/>
    <property type="match status" value="1"/>
</dbReference>
<dbReference type="RefSeq" id="WP_173132450.1">
    <property type="nucleotide sequence ID" value="NZ_CBCSGW010000003.1"/>
</dbReference>
<keyword evidence="2" id="KW-1185">Reference proteome</keyword>
<protein>
    <recommendedName>
        <fullName evidence="3">YbaB/EbfC DNA-binding family protein</fullName>
    </recommendedName>
</protein>
<comment type="caution">
    <text evidence="1">The sequence shown here is derived from an EMBL/GenBank/DDBJ whole genome shotgun (WGS) entry which is preliminary data.</text>
</comment>
<evidence type="ECO:0000313" key="1">
    <source>
        <dbReference type="EMBL" id="NRN66424.1"/>
    </source>
</evidence>
<reference evidence="1 2" key="1">
    <citation type="submission" date="2020-01" db="EMBL/GenBank/DDBJ databases">
        <title>Kibdelosporangium persica a novel Actinomycetes from a hot desert in Iran.</title>
        <authorList>
            <person name="Safaei N."/>
            <person name="Zaburannyi N."/>
            <person name="Mueller R."/>
            <person name="Wink J."/>
        </authorList>
    </citation>
    <scope>NUCLEOTIDE SEQUENCE [LARGE SCALE GENOMIC DNA]</scope>
    <source>
        <strain evidence="1 2">4NS15</strain>
    </source>
</reference>
<dbReference type="SUPFAM" id="SSF82607">
    <property type="entry name" value="YbaB-like"/>
    <property type="match status" value="1"/>
</dbReference>
<dbReference type="EMBL" id="JAAATY010000010">
    <property type="protein sequence ID" value="NRN66424.1"/>
    <property type="molecule type" value="Genomic_DNA"/>
</dbReference>
<gene>
    <name evidence="1" type="ORF">GC106_36490</name>
</gene>
<dbReference type="Pfam" id="PF02575">
    <property type="entry name" value="YbaB_DNA_bd"/>
    <property type="match status" value="1"/>
</dbReference>
<dbReference type="InterPro" id="IPR036894">
    <property type="entry name" value="YbaB-like_sf"/>
</dbReference>
<organism evidence="1 2">
    <name type="scientific">Kibdelosporangium persicum</name>
    <dbReference type="NCBI Taxonomy" id="2698649"/>
    <lineage>
        <taxon>Bacteria</taxon>
        <taxon>Bacillati</taxon>
        <taxon>Actinomycetota</taxon>
        <taxon>Actinomycetes</taxon>
        <taxon>Pseudonocardiales</taxon>
        <taxon>Pseudonocardiaceae</taxon>
        <taxon>Kibdelosporangium</taxon>
    </lineage>
</organism>
<evidence type="ECO:0008006" key="3">
    <source>
        <dbReference type="Google" id="ProtNLM"/>
    </source>
</evidence>
<accession>A0ABX2F510</accession>
<dbReference type="Proteomes" id="UP000763557">
    <property type="component" value="Unassembled WGS sequence"/>
</dbReference>
<proteinExistence type="predicted"/>
<dbReference type="InterPro" id="IPR004401">
    <property type="entry name" value="YbaB/EbfC"/>
</dbReference>
<sequence length="102" mass="11206">MLIDSRRCAQMVQDARKLTEIVTAITGVVERELSGRQSVGVSDGRMVKAIADHRGRVTRIEIAPAALTRTRGPQLAQEVVQAVSRAQAQARADYERVLRTGH</sequence>